<keyword evidence="1" id="KW-1133">Transmembrane helix</keyword>
<reference evidence="2 3" key="1">
    <citation type="submission" date="2015-06" db="EMBL/GenBank/DDBJ databases">
        <title>Draft genome sequence of the purine-degrading Clostridium cylindrosporum HC-1 (DSM 605).</title>
        <authorList>
            <person name="Poehlein A."/>
            <person name="Schiel-Bengelsdorf B."/>
            <person name="Bengelsdorf F."/>
            <person name="Daniel R."/>
            <person name="Duerre P."/>
        </authorList>
    </citation>
    <scope>NUCLEOTIDE SEQUENCE [LARGE SCALE GENOMIC DNA]</scope>
    <source>
        <strain evidence="2 3">DSM 605</strain>
    </source>
</reference>
<dbReference type="EMBL" id="LFVU01000001">
    <property type="protein sequence ID" value="KMT23353.1"/>
    <property type="molecule type" value="Genomic_DNA"/>
</dbReference>
<dbReference type="Proteomes" id="UP000036756">
    <property type="component" value="Unassembled WGS sequence"/>
</dbReference>
<accession>A0A0J8DGN7</accession>
<dbReference type="RefSeq" id="WP_048569167.1">
    <property type="nucleotide sequence ID" value="NZ_LFVU01000001.1"/>
</dbReference>
<keyword evidence="3" id="KW-1185">Reference proteome</keyword>
<feature type="transmembrane region" description="Helical" evidence="1">
    <location>
        <begin position="75"/>
        <end position="97"/>
    </location>
</feature>
<comment type="caution">
    <text evidence="2">The sequence shown here is derived from an EMBL/GenBank/DDBJ whole genome shotgun (WGS) entry which is preliminary data.</text>
</comment>
<feature type="transmembrane region" description="Helical" evidence="1">
    <location>
        <begin position="52"/>
        <end position="69"/>
    </location>
</feature>
<dbReference type="STRING" id="1121307.CLCY_8c00900"/>
<dbReference type="PATRIC" id="fig|1121307.3.peg.2546"/>
<gene>
    <name evidence="2" type="ORF">CLCY_8c00900</name>
</gene>
<evidence type="ECO:0000313" key="3">
    <source>
        <dbReference type="Proteomes" id="UP000036756"/>
    </source>
</evidence>
<name>A0A0J8DGN7_CLOCY</name>
<organism evidence="2 3">
    <name type="scientific">Clostridium cylindrosporum DSM 605</name>
    <dbReference type="NCBI Taxonomy" id="1121307"/>
    <lineage>
        <taxon>Bacteria</taxon>
        <taxon>Bacillati</taxon>
        <taxon>Bacillota</taxon>
        <taxon>Clostridia</taxon>
        <taxon>Eubacteriales</taxon>
        <taxon>Clostridiaceae</taxon>
        <taxon>Clostridium</taxon>
    </lineage>
</organism>
<dbReference type="AlphaFoldDB" id="A0A0J8DGN7"/>
<evidence type="ECO:0000256" key="1">
    <source>
        <dbReference type="SAM" id="Phobius"/>
    </source>
</evidence>
<protein>
    <recommendedName>
        <fullName evidence="4">DUF3784 domain-containing protein</fullName>
    </recommendedName>
</protein>
<proteinExistence type="predicted"/>
<evidence type="ECO:0008006" key="4">
    <source>
        <dbReference type="Google" id="ProtNLM"/>
    </source>
</evidence>
<evidence type="ECO:0000313" key="2">
    <source>
        <dbReference type="EMBL" id="KMT23353.1"/>
    </source>
</evidence>
<keyword evidence="1" id="KW-0812">Transmembrane</keyword>
<keyword evidence="1" id="KW-0472">Membrane</keyword>
<sequence>MLKIISECLVLVGGIYALYFSYSIGKDDVVRKAKGTMDSQKSRDYVKAIKRGMLSSGIASICLSLVFIVSDYVSITISTSLIVCFTLIILYSAYSLIKKTYKLF</sequence>